<protein>
    <submittedName>
        <fullName evidence="2">Uncharacterized protein</fullName>
    </submittedName>
</protein>
<dbReference type="AlphaFoldDB" id="A0A7S1FPR2"/>
<feature type="region of interest" description="Disordered" evidence="1">
    <location>
        <begin position="135"/>
        <end position="155"/>
    </location>
</feature>
<name>A0A7S1FPR2_9STRA</name>
<accession>A0A7S1FPR2</accession>
<organism evidence="2">
    <name type="scientific">Corethron hystrix</name>
    <dbReference type="NCBI Taxonomy" id="216773"/>
    <lineage>
        <taxon>Eukaryota</taxon>
        <taxon>Sar</taxon>
        <taxon>Stramenopiles</taxon>
        <taxon>Ochrophyta</taxon>
        <taxon>Bacillariophyta</taxon>
        <taxon>Coscinodiscophyceae</taxon>
        <taxon>Corethrophycidae</taxon>
        <taxon>Corethrales</taxon>
        <taxon>Corethraceae</taxon>
        <taxon>Corethron</taxon>
    </lineage>
</organism>
<sequence>MANARLAHFSPTYPLSLYLYGVAGSGKSAFVRAFAPALQSSIALLADPEVLVRPVKQNLNKPLSDLDLEFELRPNNNDLSIMSIVQGRRMTLTQTRPGLVALAMEEMPQHDALGEADPHQHKVCNLIARRFGGLKGGGKGARKGTAAPRNSEGRGIGNDPTILTLFTSNYPLEPMARSSLLSLKMFHNLLPVKVHPISGSERIRFARSYLGRCVDTALVDQTSDCSVAIDDDVLLPQGDIRALVRHLRMLSFHGISLLRRLRCTAAPRLRVTCGASPDDVVLAAPGGTVTLRTDGKVLVPDILSPMDPRTVAVAGAASPPAGARAALAHVLDLYFGGALAPAVVVSRDADLVRRLVSALGSQDTVCVIPGIDPEETKMLRSLYDPRDLPNLRDDIMSQLMRRDGSDHLVVTELICRTADAQMMVREMIEDGPSMTAFSTKRSALHKDGLFFGVWVKGEITPEILSRASIVI</sequence>
<dbReference type="EMBL" id="HBFR01012511">
    <property type="protein sequence ID" value="CAD8881836.1"/>
    <property type="molecule type" value="Transcribed_RNA"/>
</dbReference>
<evidence type="ECO:0000256" key="1">
    <source>
        <dbReference type="SAM" id="MobiDB-lite"/>
    </source>
</evidence>
<evidence type="ECO:0000313" key="2">
    <source>
        <dbReference type="EMBL" id="CAD8881836.1"/>
    </source>
</evidence>
<gene>
    <name evidence="2" type="ORF">CHYS00102_LOCUS9024</name>
</gene>
<proteinExistence type="predicted"/>
<reference evidence="2" key="1">
    <citation type="submission" date="2021-01" db="EMBL/GenBank/DDBJ databases">
        <authorList>
            <person name="Corre E."/>
            <person name="Pelletier E."/>
            <person name="Niang G."/>
            <person name="Scheremetjew M."/>
            <person name="Finn R."/>
            <person name="Kale V."/>
            <person name="Holt S."/>
            <person name="Cochrane G."/>
            <person name="Meng A."/>
            <person name="Brown T."/>
            <person name="Cohen L."/>
        </authorList>
    </citation>
    <scope>NUCLEOTIDE SEQUENCE</scope>
    <source>
        <strain evidence="2">308</strain>
    </source>
</reference>